<protein>
    <submittedName>
        <fullName evidence="2">Uncharacterized protein</fullName>
    </submittedName>
</protein>
<evidence type="ECO:0000313" key="3">
    <source>
        <dbReference type="Proteomes" id="UP001153069"/>
    </source>
</evidence>
<evidence type="ECO:0000313" key="2">
    <source>
        <dbReference type="EMBL" id="CAB9504136.1"/>
    </source>
</evidence>
<feature type="transmembrane region" description="Helical" evidence="1">
    <location>
        <begin position="69"/>
        <end position="89"/>
    </location>
</feature>
<keyword evidence="1" id="KW-1133">Transmembrane helix</keyword>
<proteinExistence type="predicted"/>
<organism evidence="2 3">
    <name type="scientific">Seminavis robusta</name>
    <dbReference type="NCBI Taxonomy" id="568900"/>
    <lineage>
        <taxon>Eukaryota</taxon>
        <taxon>Sar</taxon>
        <taxon>Stramenopiles</taxon>
        <taxon>Ochrophyta</taxon>
        <taxon>Bacillariophyta</taxon>
        <taxon>Bacillariophyceae</taxon>
        <taxon>Bacillariophycidae</taxon>
        <taxon>Naviculales</taxon>
        <taxon>Naviculaceae</taxon>
        <taxon>Seminavis</taxon>
    </lineage>
</organism>
<evidence type="ECO:0000256" key="1">
    <source>
        <dbReference type="SAM" id="Phobius"/>
    </source>
</evidence>
<name>A0A9N8DP25_9STRA</name>
<keyword evidence="3" id="KW-1185">Reference proteome</keyword>
<comment type="caution">
    <text evidence="2">The sequence shown here is derived from an EMBL/GenBank/DDBJ whole genome shotgun (WGS) entry which is preliminary data.</text>
</comment>
<keyword evidence="1" id="KW-0812">Transmembrane</keyword>
<dbReference type="EMBL" id="CAICTM010000186">
    <property type="protein sequence ID" value="CAB9504136.1"/>
    <property type="molecule type" value="Genomic_DNA"/>
</dbReference>
<sequence>MTFEQRQGSSGVCAVAAVYGATLPLAQRHPLHMLFMVVAACMFLGNLHHATGKPFLVGCNPMITPAGRGLDIVFVPFWIAIFVLNYMGFQDSKAAIGKSN</sequence>
<dbReference type="Proteomes" id="UP001153069">
    <property type="component" value="Unassembled WGS sequence"/>
</dbReference>
<reference evidence="2" key="1">
    <citation type="submission" date="2020-06" db="EMBL/GenBank/DDBJ databases">
        <authorList>
            <consortium name="Plant Systems Biology data submission"/>
        </authorList>
    </citation>
    <scope>NUCLEOTIDE SEQUENCE</scope>
    <source>
        <strain evidence="2">D6</strain>
    </source>
</reference>
<feature type="transmembrane region" description="Helical" evidence="1">
    <location>
        <begin position="31"/>
        <end position="49"/>
    </location>
</feature>
<keyword evidence="1" id="KW-0472">Membrane</keyword>
<accession>A0A9N8DP25</accession>
<dbReference type="AlphaFoldDB" id="A0A9N8DP25"/>
<gene>
    <name evidence="2" type="ORF">SEMRO_187_G080840.1</name>
</gene>